<gene>
    <name evidence="3" type="ORF">TCAL_06114</name>
</gene>
<keyword evidence="4" id="KW-1185">Reference proteome</keyword>
<evidence type="ECO:0000256" key="1">
    <source>
        <dbReference type="SAM" id="MobiDB-lite"/>
    </source>
</evidence>
<dbReference type="Pfam" id="PF01607">
    <property type="entry name" value="CBM_14"/>
    <property type="match status" value="1"/>
</dbReference>
<feature type="domain" description="Chitin-binding type-2" evidence="2">
    <location>
        <begin position="119"/>
        <end position="179"/>
    </location>
</feature>
<dbReference type="PROSITE" id="PS50940">
    <property type="entry name" value="CHIT_BIND_II"/>
    <property type="match status" value="1"/>
</dbReference>
<reference evidence="3 4" key="1">
    <citation type="journal article" date="2018" name="Nat. Ecol. Evol.">
        <title>Genomic signatures of mitonuclear coevolution across populations of Tigriopus californicus.</title>
        <authorList>
            <person name="Barreto F.S."/>
            <person name="Watson E.T."/>
            <person name="Lima T.G."/>
            <person name="Willett C.S."/>
            <person name="Edmands S."/>
            <person name="Li W."/>
            <person name="Burton R.S."/>
        </authorList>
    </citation>
    <scope>NUCLEOTIDE SEQUENCE [LARGE SCALE GENOMIC DNA]</scope>
    <source>
        <strain evidence="3 4">San Diego</strain>
    </source>
</reference>
<feature type="region of interest" description="Disordered" evidence="1">
    <location>
        <begin position="28"/>
        <end position="47"/>
    </location>
</feature>
<dbReference type="InterPro" id="IPR052976">
    <property type="entry name" value="Scoloptoxin-like"/>
</dbReference>
<dbReference type="GO" id="GO:0008061">
    <property type="term" value="F:chitin binding"/>
    <property type="evidence" value="ECO:0007669"/>
    <property type="project" value="InterPro"/>
</dbReference>
<protein>
    <recommendedName>
        <fullName evidence="2">Chitin-binding type-2 domain-containing protein</fullName>
    </recommendedName>
</protein>
<dbReference type="Gene3D" id="2.170.140.10">
    <property type="entry name" value="Chitin binding domain"/>
    <property type="match status" value="1"/>
</dbReference>
<feature type="compositionally biased region" description="Low complexity" evidence="1">
    <location>
        <begin position="28"/>
        <end position="39"/>
    </location>
</feature>
<dbReference type="PANTHER" id="PTHR22933:SF43">
    <property type="entry name" value="LP10131P"/>
    <property type="match status" value="1"/>
</dbReference>
<dbReference type="InterPro" id="IPR036508">
    <property type="entry name" value="Chitin-bd_dom_sf"/>
</dbReference>
<proteinExistence type="predicted"/>
<name>A0A553NYS7_TIGCA</name>
<dbReference type="AlphaFoldDB" id="A0A553NYS7"/>
<sequence length="184" mass="19324">LLPALAKAQNLAKYGIIDQQAPLGTYGFNNNNNNNNNGNNGFGSGSNNGNNGLGGGLNGNNNNGNNGNNGFVGGLNGNVGIGGVSGPSVEEVNLKMLRGSVPGTPGVDYPIFSQAPITNFDCSDKIFGGYYADVDAQCQSFHICGRDGGQGWSFICPNGTIFNQAYLICDWWFNFDCTQAQAFY</sequence>
<dbReference type="InterPro" id="IPR002557">
    <property type="entry name" value="Chitin-bd_dom"/>
</dbReference>
<dbReference type="Proteomes" id="UP000318571">
    <property type="component" value="Chromosome 9"/>
</dbReference>
<feature type="non-terminal residue" evidence="3">
    <location>
        <position position="1"/>
    </location>
</feature>
<dbReference type="SUPFAM" id="SSF57625">
    <property type="entry name" value="Invertebrate chitin-binding proteins"/>
    <property type="match status" value="1"/>
</dbReference>
<dbReference type="SMART" id="SM00494">
    <property type="entry name" value="ChtBD2"/>
    <property type="match status" value="1"/>
</dbReference>
<dbReference type="PANTHER" id="PTHR22933">
    <property type="entry name" value="FI18007P1-RELATED"/>
    <property type="match status" value="1"/>
</dbReference>
<evidence type="ECO:0000313" key="3">
    <source>
        <dbReference type="EMBL" id="TRY70562.1"/>
    </source>
</evidence>
<accession>A0A553NYS7</accession>
<dbReference type="GO" id="GO:0005576">
    <property type="term" value="C:extracellular region"/>
    <property type="evidence" value="ECO:0007669"/>
    <property type="project" value="InterPro"/>
</dbReference>
<comment type="caution">
    <text evidence="3">The sequence shown here is derived from an EMBL/GenBank/DDBJ whole genome shotgun (WGS) entry which is preliminary data.</text>
</comment>
<dbReference type="EMBL" id="VCGU01000009">
    <property type="protein sequence ID" value="TRY70562.1"/>
    <property type="molecule type" value="Genomic_DNA"/>
</dbReference>
<evidence type="ECO:0000313" key="4">
    <source>
        <dbReference type="Proteomes" id="UP000318571"/>
    </source>
</evidence>
<organism evidence="3 4">
    <name type="scientific">Tigriopus californicus</name>
    <name type="common">Marine copepod</name>
    <dbReference type="NCBI Taxonomy" id="6832"/>
    <lineage>
        <taxon>Eukaryota</taxon>
        <taxon>Metazoa</taxon>
        <taxon>Ecdysozoa</taxon>
        <taxon>Arthropoda</taxon>
        <taxon>Crustacea</taxon>
        <taxon>Multicrustacea</taxon>
        <taxon>Hexanauplia</taxon>
        <taxon>Copepoda</taxon>
        <taxon>Harpacticoida</taxon>
        <taxon>Harpacticidae</taxon>
        <taxon>Tigriopus</taxon>
    </lineage>
</organism>
<evidence type="ECO:0000259" key="2">
    <source>
        <dbReference type="PROSITE" id="PS50940"/>
    </source>
</evidence>
<feature type="non-terminal residue" evidence="3">
    <location>
        <position position="184"/>
    </location>
</feature>